<sequence>MRCPGPARGSIDVEYDDSPPDRPRPLRQEGWWQVLRIDSWRIHVEDRGMRIKSWAWRDLSCVYPILVVVLPGPIACTGCSGDLISGPLHTSGLDRMFTNADKITKLRRLPASRIHIASFGISDKAREIHEEEALNSRPVAYPAGVLSQTPLALVEQYDINHCRLAHLYLRHHVPRGIWDDRHQAGRGTYEYSIRACKPYVTYLLPASQSQIDALNGLIDVGATLPTNQTRQPALRLSRVVYERATLFLFSSSGSLALHLGLLPVNVMGAHCYIANLSDKVRYFSGGKFGENPFHYQSQDLLDLLIGWENPLPNLREYLASIERRRGDQDAEIDQHECRLLQLPLELFEHILGFLGNFEDTLILSFTCRKAMKMTAPWAMTVRDGLSQAVGPFSYPNEPWNGKRIIVSEEGLHRDPLVQHAQTAVLAAAKLRGEDESNPKVIELLRLVEDIRVPDERAEYRTNSSPEGEVPFRDTSVKAVRALGWGLKDYTSVFPTTRRIWGLPETADYEAFIKRKDVKSSMTIYGTGADDEYWRPKRGPDDPPIPERHAKRLEEKRQLQQRSEEEIKRYVANGDVTGKKMLEFFHRKPEQPAYRIINLDTLEHLDSTQVRLGLSRCPFEPFDAAYVAWAHLVYMPHYNILEYLDYKGPEVLGLGRWAGHRLRYQVLQNNGNEQIEPRTTNITLEMLPLAVTTWNVQNTWDI</sequence>
<organism evidence="2 3">
    <name type="scientific">Filobasidium floriforme</name>
    <dbReference type="NCBI Taxonomy" id="5210"/>
    <lineage>
        <taxon>Eukaryota</taxon>
        <taxon>Fungi</taxon>
        <taxon>Dikarya</taxon>
        <taxon>Basidiomycota</taxon>
        <taxon>Agaricomycotina</taxon>
        <taxon>Tremellomycetes</taxon>
        <taxon>Filobasidiales</taxon>
        <taxon>Filobasidiaceae</taxon>
        <taxon>Filobasidium</taxon>
    </lineage>
</organism>
<comment type="caution">
    <text evidence="2">The sequence shown here is derived from an EMBL/GenBank/DDBJ whole genome shotgun (WGS) entry which is preliminary data.</text>
</comment>
<evidence type="ECO:0000313" key="2">
    <source>
        <dbReference type="EMBL" id="KAG7561931.1"/>
    </source>
</evidence>
<evidence type="ECO:0008006" key="4">
    <source>
        <dbReference type="Google" id="ProtNLM"/>
    </source>
</evidence>
<dbReference type="Proteomes" id="UP000812966">
    <property type="component" value="Unassembled WGS sequence"/>
</dbReference>
<gene>
    <name evidence="2" type="ORF">FFLO_02660</name>
</gene>
<keyword evidence="3" id="KW-1185">Reference proteome</keyword>
<dbReference type="AlphaFoldDB" id="A0A8K0NR32"/>
<protein>
    <recommendedName>
        <fullName evidence="4">F-box domain-containing protein</fullName>
    </recommendedName>
</protein>
<proteinExistence type="predicted"/>
<evidence type="ECO:0000313" key="3">
    <source>
        <dbReference type="Proteomes" id="UP000812966"/>
    </source>
</evidence>
<dbReference type="EMBL" id="JABELV010000043">
    <property type="protein sequence ID" value="KAG7561931.1"/>
    <property type="molecule type" value="Genomic_DNA"/>
</dbReference>
<reference evidence="2" key="1">
    <citation type="submission" date="2020-04" db="EMBL/GenBank/DDBJ databases">
        <title>Analysis of mating type loci in Filobasidium floriforme.</title>
        <authorList>
            <person name="Nowrousian M."/>
        </authorList>
    </citation>
    <scope>NUCLEOTIDE SEQUENCE</scope>
    <source>
        <strain evidence="2">CBS 6242</strain>
    </source>
</reference>
<feature type="region of interest" description="Disordered" evidence="1">
    <location>
        <begin position="1"/>
        <end position="24"/>
    </location>
</feature>
<dbReference type="InterPro" id="IPR036047">
    <property type="entry name" value="F-box-like_dom_sf"/>
</dbReference>
<dbReference type="SUPFAM" id="SSF81383">
    <property type="entry name" value="F-box domain"/>
    <property type="match status" value="1"/>
</dbReference>
<name>A0A8K0NR32_9TREE</name>
<dbReference type="OrthoDB" id="2588098at2759"/>
<evidence type="ECO:0000256" key="1">
    <source>
        <dbReference type="SAM" id="MobiDB-lite"/>
    </source>
</evidence>
<accession>A0A8K0NR32</accession>